<keyword evidence="5 7" id="KW-1133">Transmembrane helix</keyword>
<dbReference type="NCBIfam" id="TIGR00797">
    <property type="entry name" value="matE"/>
    <property type="match status" value="1"/>
</dbReference>
<name>A0A4U8Q8B6_9FIRM</name>
<keyword evidence="3" id="KW-1003">Cell membrane</keyword>
<feature type="transmembrane region" description="Helical" evidence="7">
    <location>
        <begin position="352"/>
        <end position="372"/>
    </location>
</feature>
<dbReference type="AlphaFoldDB" id="A0A4U8Q8B6"/>
<feature type="transmembrane region" description="Helical" evidence="7">
    <location>
        <begin position="320"/>
        <end position="346"/>
    </location>
</feature>
<keyword evidence="2" id="KW-0813">Transport</keyword>
<dbReference type="InterPro" id="IPR002528">
    <property type="entry name" value="MATE_fam"/>
</dbReference>
<evidence type="ECO:0000256" key="3">
    <source>
        <dbReference type="ARBA" id="ARBA00022475"/>
    </source>
</evidence>
<proteinExistence type="predicted"/>
<feature type="transmembrane region" description="Helical" evidence="7">
    <location>
        <begin position="235"/>
        <end position="255"/>
    </location>
</feature>
<comment type="caution">
    <text evidence="8">The sequence shown here is derived from an EMBL/GenBank/DDBJ whole genome shotgun (WGS) entry which is preliminary data.</text>
</comment>
<feature type="transmembrane region" description="Helical" evidence="7">
    <location>
        <begin position="131"/>
        <end position="150"/>
    </location>
</feature>
<feature type="transmembrane region" description="Helical" evidence="7">
    <location>
        <begin position="275"/>
        <end position="299"/>
    </location>
</feature>
<evidence type="ECO:0000313" key="9">
    <source>
        <dbReference type="Proteomes" id="UP000306509"/>
    </source>
</evidence>
<dbReference type="GO" id="GO:0042910">
    <property type="term" value="F:xenobiotic transmembrane transporter activity"/>
    <property type="evidence" value="ECO:0007669"/>
    <property type="project" value="InterPro"/>
</dbReference>
<organism evidence="8 9">
    <name type="scientific">Robinsoniella peoriensis</name>
    <dbReference type="NCBI Taxonomy" id="180332"/>
    <lineage>
        <taxon>Bacteria</taxon>
        <taxon>Bacillati</taxon>
        <taxon>Bacillota</taxon>
        <taxon>Clostridia</taxon>
        <taxon>Lachnospirales</taxon>
        <taxon>Lachnospiraceae</taxon>
        <taxon>Robinsoniella</taxon>
    </lineage>
</organism>
<gene>
    <name evidence="8" type="primary">mdtK_2</name>
    <name evidence="8" type="ORF">DSM106044_02701</name>
</gene>
<dbReference type="PIRSF" id="PIRSF006603">
    <property type="entry name" value="DinF"/>
    <property type="match status" value="1"/>
</dbReference>
<evidence type="ECO:0000313" key="8">
    <source>
        <dbReference type="EMBL" id="TLD00393.1"/>
    </source>
</evidence>
<dbReference type="RefSeq" id="WP_138002606.1">
    <property type="nucleotide sequence ID" value="NZ_QGQD01000055.1"/>
</dbReference>
<protein>
    <submittedName>
        <fullName evidence="8">Multidrug-efflux transporter</fullName>
    </submittedName>
</protein>
<dbReference type="GO" id="GO:0015297">
    <property type="term" value="F:antiporter activity"/>
    <property type="evidence" value="ECO:0007669"/>
    <property type="project" value="InterPro"/>
</dbReference>
<feature type="transmembrane region" description="Helical" evidence="7">
    <location>
        <begin position="194"/>
        <end position="214"/>
    </location>
</feature>
<dbReference type="EMBL" id="QGQD01000055">
    <property type="protein sequence ID" value="TLD00393.1"/>
    <property type="molecule type" value="Genomic_DNA"/>
</dbReference>
<evidence type="ECO:0000256" key="5">
    <source>
        <dbReference type="ARBA" id="ARBA00022989"/>
    </source>
</evidence>
<dbReference type="STRING" id="180332.GCA_000797495_04065"/>
<keyword evidence="6 7" id="KW-0472">Membrane</keyword>
<accession>A0A4U8Q8B6</accession>
<reference evidence="8 9" key="1">
    <citation type="journal article" date="2019" name="Anaerobe">
        <title>Detection of Robinsoniella peoriensis in multiple bone samples of a trauma patient.</title>
        <authorList>
            <person name="Schrottner P."/>
            <person name="Hartwich K."/>
            <person name="Bunk B."/>
            <person name="Schober I."/>
            <person name="Helbig S."/>
            <person name="Rudolph W.W."/>
            <person name="Gunzer F."/>
        </authorList>
    </citation>
    <scope>NUCLEOTIDE SEQUENCE [LARGE SCALE GENOMIC DNA]</scope>
    <source>
        <strain evidence="8 9">DSM 106044</strain>
    </source>
</reference>
<feature type="transmembrane region" description="Helical" evidence="7">
    <location>
        <begin position="393"/>
        <end position="413"/>
    </location>
</feature>
<dbReference type="GO" id="GO:0005886">
    <property type="term" value="C:plasma membrane"/>
    <property type="evidence" value="ECO:0007669"/>
    <property type="project" value="UniProtKB-SubCell"/>
</dbReference>
<dbReference type="PANTHER" id="PTHR42925">
    <property type="entry name" value="MULTIDRUG AND TOXIN EFFLUX PROTEIN MATE FAMILY"/>
    <property type="match status" value="1"/>
</dbReference>
<evidence type="ECO:0000256" key="4">
    <source>
        <dbReference type="ARBA" id="ARBA00022692"/>
    </source>
</evidence>
<sequence>MFTKDRSFYHNFFSLYWILVLQNVIVLSVNLADNIMLGAYNETALSGVAAVNQIQFVLQQLMNGCGDSLVVLGSQYWGQRRIEPIRKLATIALRAALLFAVLLFITVSLFPHGVLSLFTNDEAIIAAGMEYLSIIRFTYIIFAITTVLLASLRSVESVKIAFYISISALVINCCINYTLIYGHFGFPEMGAKGAAIGTLAARISELLIVCFYLYKKDQKLHLKLRDFLHCDRTLLHDYIHVCYPVIIVAGMWGLSTAMQTVILGHLQSNAIAANSVASTLFLILKVASVGASSCATIVIGKTIGCGDMHKVKEYTRTLQLMFLCIGLLTSLSLFLLKTPILGLYALSEETKYLANAFLTILCVTCIGTAYQMPVLTGLIRGGGDTRFAMINDIISIWLIVIPISFLAAFYFRWSPIIVVCCLNSDQIFKCVIAFIRVNSYKWVKNLTRA</sequence>
<dbReference type="Proteomes" id="UP000306509">
    <property type="component" value="Unassembled WGS sequence"/>
</dbReference>
<comment type="subcellular location">
    <subcellularLocation>
        <location evidence="1">Cell membrane</location>
        <topology evidence="1">Multi-pass membrane protein</topology>
    </subcellularLocation>
</comment>
<keyword evidence="4 7" id="KW-0812">Transmembrane</keyword>
<evidence type="ECO:0000256" key="2">
    <source>
        <dbReference type="ARBA" id="ARBA00022448"/>
    </source>
</evidence>
<dbReference type="InterPro" id="IPR047135">
    <property type="entry name" value="YsiQ"/>
</dbReference>
<dbReference type="Pfam" id="PF01554">
    <property type="entry name" value="MatE"/>
    <property type="match status" value="2"/>
</dbReference>
<keyword evidence="9" id="KW-1185">Reference proteome</keyword>
<dbReference type="PANTHER" id="PTHR42925:SF2">
    <property type="entry name" value="NA+ DRIVEN MULTIDRUG EFFLUX PUMP"/>
    <property type="match status" value="1"/>
</dbReference>
<evidence type="ECO:0000256" key="6">
    <source>
        <dbReference type="ARBA" id="ARBA00023136"/>
    </source>
</evidence>
<feature type="transmembrane region" description="Helical" evidence="7">
    <location>
        <begin position="162"/>
        <end position="182"/>
    </location>
</feature>
<evidence type="ECO:0000256" key="1">
    <source>
        <dbReference type="ARBA" id="ARBA00004651"/>
    </source>
</evidence>
<feature type="transmembrane region" description="Helical" evidence="7">
    <location>
        <begin position="12"/>
        <end position="32"/>
    </location>
</feature>
<feature type="transmembrane region" description="Helical" evidence="7">
    <location>
        <begin position="91"/>
        <end position="111"/>
    </location>
</feature>
<evidence type="ECO:0000256" key="7">
    <source>
        <dbReference type="SAM" id="Phobius"/>
    </source>
</evidence>
<dbReference type="InterPro" id="IPR048279">
    <property type="entry name" value="MdtK-like"/>
</dbReference>